<dbReference type="InterPro" id="IPR038071">
    <property type="entry name" value="UROD/MetE-like_sf"/>
</dbReference>
<accession>A0A3B1C8R3</accession>
<evidence type="ECO:0008006" key="2">
    <source>
        <dbReference type="Google" id="ProtNLM"/>
    </source>
</evidence>
<dbReference type="AlphaFoldDB" id="A0A3B1C8R3"/>
<protein>
    <recommendedName>
        <fullName evidence="2">Uroporphyrinogen decarboxylase (URO-D) domain-containing protein</fullName>
    </recommendedName>
</protein>
<dbReference type="SUPFAM" id="SSF51726">
    <property type="entry name" value="UROD/MetE-like"/>
    <property type="match status" value="1"/>
</dbReference>
<reference evidence="1" key="1">
    <citation type="submission" date="2018-06" db="EMBL/GenBank/DDBJ databases">
        <authorList>
            <person name="Zhirakovskaya E."/>
        </authorList>
    </citation>
    <scope>NUCLEOTIDE SEQUENCE</scope>
</reference>
<sequence length="363" mass="41199">MQHDFNEYKKRHLAFWSLQDVKSPLIGFTIGAGLDSWSYWQYNSAAQKLFAQEKIQPEDINPNDFVEEQQSYLELSGQINDDICRSAMPLASIPWMEAILGCPIVSAGSHLSTEKILDDPESYSKIQINTDNPWVKKYLEFIQVYNNYFNGKYPVGQSVLRGPSDLVCALMGVENASIALLMQPEAMQRLLEYVSVQLEQFLKLQLSALPKFKGGYVIGQYEIWAPEPAIRIQEDSSMHYSPELYEKYLKSNDERIASVSNYTLIHLHSSSLILIDKFLEVSQIEAFQITKDQGIVKLEDMLPGLMKIQKAGKSLIIKGVFNDSDLQLIKKNISVAGLCLQPVVSNVMEAEQMLSRLRTLWDG</sequence>
<gene>
    <name evidence="1" type="ORF">MNBD_IGNAVI01-409</name>
</gene>
<evidence type="ECO:0000313" key="1">
    <source>
        <dbReference type="EMBL" id="VAX21053.1"/>
    </source>
</evidence>
<organism evidence="1">
    <name type="scientific">hydrothermal vent metagenome</name>
    <dbReference type="NCBI Taxonomy" id="652676"/>
    <lineage>
        <taxon>unclassified sequences</taxon>
        <taxon>metagenomes</taxon>
        <taxon>ecological metagenomes</taxon>
    </lineage>
</organism>
<proteinExistence type="predicted"/>
<name>A0A3B1C8R3_9ZZZZ</name>
<dbReference type="EMBL" id="UOGD01000184">
    <property type="protein sequence ID" value="VAX21053.1"/>
    <property type="molecule type" value="Genomic_DNA"/>
</dbReference>
<dbReference type="Gene3D" id="3.20.20.210">
    <property type="match status" value="1"/>
</dbReference>